<dbReference type="InterPro" id="IPR003439">
    <property type="entry name" value="ABC_transporter-like_ATP-bd"/>
</dbReference>
<keyword evidence="2 5" id="KW-0067">ATP-binding</keyword>
<dbReference type="PANTHER" id="PTHR24220">
    <property type="entry name" value="IMPORT ATP-BINDING PROTEIN"/>
    <property type="match status" value="1"/>
</dbReference>
<dbReference type="PROSITE" id="PS00211">
    <property type="entry name" value="ABC_TRANSPORTER_1"/>
    <property type="match status" value="1"/>
</dbReference>
<dbReference type="InterPro" id="IPR017871">
    <property type="entry name" value="ABC_transporter-like_CS"/>
</dbReference>
<name>A0A9D1AJV0_9FIRM</name>
<evidence type="ECO:0000256" key="3">
    <source>
        <dbReference type="SAM" id="Phobius"/>
    </source>
</evidence>
<feature type="non-terminal residue" evidence="5">
    <location>
        <position position="504"/>
    </location>
</feature>
<organism evidence="5 6">
    <name type="scientific">Candidatus Egerieicola pullicola</name>
    <dbReference type="NCBI Taxonomy" id="2840775"/>
    <lineage>
        <taxon>Bacteria</taxon>
        <taxon>Bacillati</taxon>
        <taxon>Bacillota</taxon>
        <taxon>Clostridia</taxon>
        <taxon>Eubacteriales</taxon>
        <taxon>Oscillospiraceae</taxon>
        <taxon>Oscillospiraceae incertae sedis</taxon>
        <taxon>Candidatus Egerieicola</taxon>
    </lineage>
</organism>
<dbReference type="EMBL" id="DVGY01000183">
    <property type="protein sequence ID" value="HIR41737.1"/>
    <property type="molecule type" value="Genomic_DNA"/>
</dbReference>
<evidence type="ECO:0000313" key="5">
    <source>
        <dbReference type="EMBL" id="HIR41737.1"/>
    </source>
</evidence>
<reference evidence="5" key="1">
    <citation type="submission" date="2020-10" db="EMBL/GenBank/DDBJ databases">
        <authorList>
            <person name="Gilroy R."/>
        </authorList>
    </citation>
    <scope>NUCLEOTIDE SEQUENCE</scope>
    <source>
        <strain evidence="5">CHK184-25365</strain>
    </source>
</reference>
<dbReference type="AlphaFoldDB" id="A0A9D1AJV0"/>
<keyword evidence="3" id="KW-1133">Transmembrane helix</keyword>
<dbReference type="InterPro" id="IPR027417">
    <property type="entry name" value="P-loop_NTPase"/>
</dbReference>
<dbReference type="PROSITE" id="PS50893">
    <property type="entry name" value="ABC_TRANSPORTER_2"/>
    <property type="match status" value="1"/>
</dbReference>
<proteinExistence type="predicted"/>
<keyword evidence="3" id="KW-0472">Membrane</keyword>
<feature type="domain" description="ABC transporter" evidence="4">
    <location>
        <begin position="2"/>
        <end position="233"/>
    </location>
</feature>
<protein>
    <submittedName>
        <fullName evidence="5">ATP-binding cassette domain-containing protein</fullName>
    </submittedName>
</protein>
<dbReference type="InterPro" id="IPR015854">
    <property type="entry name" value="ABC_transpr_LolD-like"/>
</dbReference>
<accession>A0A9D1AJV0</accession>
<dbReference type="Gene3D" id="3.40.50.300">
    <property type="entry name" value="P-loop containing nucleotide triphosphate hydrolases"/>
    <property type="match status" value="1"/>
</dbReference>
<dbReference type="GO" id="GO:0005886">
    <property type="term" value="C:plasma membrane"/>
    <property type="evidence" value="ECO:0007669"/>
    <property type="project" value="TreeGrafter"/>
</dbReference>
<dbReference type="Proteomes" id="UP000886749">
    <property type="component" value="Unassembled WGS sequence"/>
</dbReference>
<reference evidence="5" key="2">
    <citation type="journal article" date="2021" name="PeerJ">
        <title>Extensive microbial diversity within the chicken gut microbiome revealed by metagenomics and culture.</title>
        <authorList>
            <person name="Gilroy R."/>
            <person name="Ravi A."/>
            <person name="Getino M."/>
            <person name="Pursley I."/>
            <person name="Horton D.L."/>
            <person name="Alikhan N.F."/>
            <person name="Baker D."/>
            <person name="Gharbi K."/>
            <person name="Hall N."/>
            <person name="Watson M."/>
            <person name="Adriaenssens E.M."/>
            <person name="Foster-Nyarko E."/>
            <person name="Jarju S."/>
            <person name="Secka A."/>
            <person name="Antonio M."/>
            <person name="Oren A."/>
            <person name="Chaudhuri R.R."/>
            <person name="La Ragione R."/>
            <person name="Hildebrand F."/>
            <person name="Pallen M.J."/>
        </authorList>
    </citation>
    <scope>NUCLEOTIDE SEQUENCE</scope>
    <source>
        <strain evidence="5">CHK184-25365</strain>
    </source>
</reference>
<dbReference type="Pfam" id="PF00005">
    <property type="entry name" value="ABC_tran"/>
    <property type="match status" value="1"/>
</dbReference>
<dbReference type="GO" id="GO:0005524">
    <property type="term" value="F:ATP binding"/>
    <property type="evidence" value="ECO:0007669"/>
    <property type="project" value="UniProtKB-KW"/>
</dbReference>
<dbReference type="InterPro" id="IPR003593">
    <property type="entry name" value="AAA+_ATPase"/>
</dbReference>
<evidence type="ECO:0000313" key="6">
    <source>
        <dbReference type="Proteomes" id="UP000886749"/>
    </source>
</evidence>
<dbReference type="GO" id="GO:0016887">
    <property type="term" value="F:ATP hydrolysis activity"/>
    <property type="evidence" value="ECO:0007669"/>
    <property type="project" value="InterPro"/>
</dbReference>
<comment type="caution">
    <text evidence="5">The sequence shown here is derived from an EMBL/GenBank/DDBJ whole genome shotgun (WGS) entry which is preliminary data.</text>
</comment>
<evidence type="ECO:0000256" key="2">
    <source>
        <dbReference type="ARBA" id="ARBA00022840"/>
    </source>
</evidence>
<dbReference type="SMART" id="SM00382">
    <property type="entry name" value="AAA"/>
    <property type="match status" value="1"/>
</dbReference>
<dbReference type="GO" id="GO:0022857">
    <property type="term" value="F:transmembrane transporter activity"/>
    <property type="evidence" value="ECO:0007669"/>
    <property type="project" value="TreeGrafter"/>
</dbReference>
<keyword evidence="1" id="KW-0547">Nucleotide-binding</keyword>
<evidence type="ECO:0000259" key="4">
    <source>
        <dbReference type="PROSITE" id="PS50893"/>
    </source>
</evidence>
<dbReference type="SUPFAM" id="SSF52540">
    <property type="entry name" value="P-loop containing nucleoside triphosphate hydrolases"/>
    <property type="match status" value="1"/>
</dbReference>
<gene>
    <name evidence="5" type="ORF">IAB36_07915</name>
</gene>
<feature type="transmembrane region" description="Helical" evidence="3">
    <location>
        <begin position="261"/>
        <end position="285"/>
    </location>
</feature>
<sequence length="504" mass="56681">MIQLNHIHKAFGKKVIFDQMSATFDQPGKVYAILGASGSGKTTLLHMLFGLDRDFTGSYTLFGRDASELTNRDWDGIRSSRMQLVYQDDKLLGDFTVEDNLKFALNDPHQGEEAIRQALARMDLLELTHQKVKKLSGGEKQRLALARAALNHPEILLLDEPTGNLDDANTHIVMEYVQKLAEESCMVILITHDSRVMEYADVLYRLEQKKILEVDRKEKSVSVPPVTMSLNFSQPLPKRKLLGYAWKSVRCRVSDLILHNIPITAIFIVFVLLFNLVLGMTHVVLDMMMQGIDNQSILIDLGNFKDAVRDEYNVKGITLAAGDGKRLHFTQGDLEQVKAMEGVEDAIVLDSGSYRAADVEFYSLELAIPLEEFPDTVKNQPGAMTTPDTIEFGFASLSVPPEYLPHYNPDHITLLAGEYPQAGTDQVLIPDVLAYYQVQQQNSSLTQLVGQEIQFPVEKGIWEGDNYLGVDTKEKTYSICGIYHTDYQQSFQPDQTVYVGYTNT</sequence>
<evidence type="ECO:0000256" key="1">
    <source>
        <dbReference type="ARBA" id="ARBA00022741"/>
    </source>
</evidence>
<dbReference type="PANTHER" id="PTHR24220:SF86">
    <property type="entry name" value="ABC TRANSPORTER ABCH.1"/>
    <property type="match status" value="1"/>
</dbReference>
<keyword evidence="3" id="KW-0812">Transmembrane</keyword>